<evidence type="ECO:0000256" key="6">
    <source>
        <dbReference type="ARBA" id="ARBA00022676"/>
    </source>
</evidence>
<dbReference type="NCBIfam" id="NF000996">
    <property type="entry name" value="PRK00105.1"/>
    <property type="match status" value="1"/>
</dbReference>
<evidence type="ECO:0000256" key="3">
    <source>
        <dbReference type="ARBA" id="ARBA00011991"/>
    </source>
</evidence>
<dbReference type="Gene3D" id="1.10.1610.10">
    <property type="match status" value="1"/>
</dbReference>
<evidence type="ECO:0000256" key="2">
    <source>
        <dbReference type="ARBA" id="ARBA00007110"/>
    </source>
</evidence>
<dbReference type="InterPro" id="IPR036087">
    <property type="entry name" value="Nict_dMeBzImd_PRibTrfase_sf"/>
</dbReference>
<keyword evidence="12" id="KW-1185">Reference proteome</keyword>
<dbReference type="EMBL" id="JBFRUW010000121">
    <property type="protein sequence ID" value="MFA0570775.1"/>
    <property type="molecule type" value="Genomic_DNA"/>
</dbReference>
<dbReference type="CDD" id="cd02439">
    <property type="entry name" value="DMB-PRT_CobT"/>
    <property type="match status" value="1"/>
</dbReference>
<dbReference type="GO" id="GO:0008939">
    <property type="term" value="F:nicotinate-nucleotide-dimethylbenzimidazole phosphoribosyltransferase activity"/>
    <property type="evidence" value="ECO:0007669"/>
    <property type="project" value="UniProtKB-EC"/>
</dbReference>
<dbReference type="PANTHER" id="PTHR43463:SF1">
    <property type="entry name" value="NICOTINATE-NUCLEOTIDE--DIMETHYLBENZIMIDAZOLE PHOSPHORIBOSYLTRANSFERASE"/>
    <property type="match status" value="1"/>
</dbReference>
<sequence length="374" mass="39781">MLNTKYSEDIQNHIDQKTKPLGALGQLEQVAHRLALIQSQGKDQAVTIIEIRKPSLIIFAGDHGIADEGVSIAPSAVTQQMVLNFLNGGAAINCFCTVNDIDLTIVDTGILLPIDQELVDQASVQKENPTLVTQRLGRRTANFAKEAAMADEQVERGLVLGGQIVSTKVSQGSNLIMFGEMGIGNTSSASAILAALSESDVELCVGLGTGISPEQLALKTQLVSKGVARCAELPEQSDLSHKSVLTSHNLSPENLCPHKVLAEVGGFEIVQMVGAFLSAYQHKTPVLVDGFIVSVAAYVATLIEPNAREYMIFAHRSEESGHKIVLHKLNAEPLLDLGLRLGEGTGAALALPIIKASAQFYNHMASFESAGVTV</sequence>
<dbReference type="Pfam" id="PF02277">
    <property type="entry name" value="DBI_PRT"/>
    <property type="match status" value="1"/>
</dbReference>
<gene>
    <name evidence="10" type="primary">cobT</name>
    <name evidence="11" type="ORF">AB4566_21205</name>
</gene>
<dbReference type="InterPro" id="IPR017846">
    <property type="entry name" value="Nict_dMeBzImd_PRibTrfase_bact"/>
</dbReference>
<dbReference type="EC" id="2.4.2.21" evidence="3 10"/>
<keyword evidence="7 10" id="KW-0808">Transferase</keyword>
<dbReference type="HAMAP" id="MF_00230">
    <property type="entry name" value="CobT"/>
    <property type="match status" value="1"/>
</dbReference>
<evidence type="ECO:0000256" key="10">
    <source>
        <dbReference type="HAMAP-Rule" id="MF_00230"/>
    </source>
</evidence>
<dbReference type="SUPFAM" id="SSF52733">
    <property type="entry name" value="Nicotinate mononucleotide:5,6-dimethylbenzimidazole phosphoribosyltransferase (CobT)"/>
    <property type="match status" value="1"/>
</dbReference>
<dbReference type="Proteomes" id="UP001570417">
    <property type="component" value="Unassembled WGS sequence"/>
</dbReference>
<dbReference type="InterPro" id="IPR003200">
    <property type="entry name" value="Nict_dMeBzImd_PRibTrfase"/>
</dbReference>
<comment type="similarity">
    <text evidence="2 10">Belongs to the CobT family.</text>
</comment>
<feature type="active site" description="Proton acceptor" evidence="10">
    <location>
        <position position="343"/>
    </location>
</feature>
<comment type="pathway">
    <text evidence="1 10">Nucleoside biosynthesis; alpha-ribazole biosynthesis; alpha-ribazole from 5,6-dimethylbenzimidazole: step 1/2.</text>
</comment>
<dbReference type="PANTHER" id="PTHR43463">
    <property type="entry name" value="NICOTINATE-NUCLEOTIDE--DIMETHYLBENZIMIDAZOLE PHOSPHORIBOSYLTRANSFERASE"/>
    <property type="match status" value="1"/>
</dbReference>
<evidence type="ECO:0000256" key="7">
    <source>
        <dbReference type="ARBA" id="ARBA00022679"/>
    </source>
</evidence>
<proteinExistence type="inferred from homology"/>
<evidence type="ECO:0000256" key="8">
    <source>
        <dbReference type="ARBA" id="ARBA00030686"/>
    </source>
</evidence>
<comment type="caution">
    <text evidence="11">The sequence shown here is derived from an EMBL/GenBank/DDBJ whole genome shotgun (WGS) entry which is preliminary data.</text>
</comment>
<evidence type="ECO:0000313" key="11">
    <source>
        <dbReference type="EMBL" id="MFA0570775.1"/>
    </source>
</evidence>
<dbReference type="RefSeq" id="WP_372268493.1">
    <property type="nucleotide sequence ID" value="NZ_JBFRUW010000121.1"/>
</dbReference>
<name>A0ABV4NH31_9VIBR</name>
<dbReference type="InterPro" id="IPR023195">
    <property type="entry name" value="Nict_dMeBzImd_PRibTrfase_N"/>
</dbReference>
<reference evidence="11 12" key="1">
    <citation type="journal article" date="2024" name="ISME J.">
        <title>Tailless and filamentous prophages are predominant in marine Vibrio.</title>
        <authorList>
            <person name="Steensen K."/>
            <person name="Seneca J."/>
            <person name="Bartlau N."/>
            <person name="Yu X.A."/>
            <person name="Hussain F.A."/>
            <person name="Polz M.F."/>
        </authorList>
    </citation>
    <scope>NUCLEOTIDE SEQUENCE [LARGE SCALE GENOMIC DNA]</scope>
    <source>
        <strain evidence="11 12">10N.222.51.A1</strain>
    </source>
</reference>
<accession>A0ABV4NH31</accession>
<evidence type="ECO:0000256" key="1">
    <source>
        <dbReference type="ARBA" id="ARBA00005049"/>
    </source>
</evidence>
<protein>
    <recommendedName>
        <fullName evidence="4 10">Nicotinate-nucleotide--dimethylbenzimidazole phosphoribosyltransferase</fullName>
        <shortName evidence="10">NN:DBI PRT</shortName>
        <ecNumber evidence="3 10">2.4.2.21</ecNumber>
    </recommendedName>
    <alternativeName>
        <fullName evidence="8 10">N(1)-alpha-phosphoribosyltransferase</fullName>
    </alternativeName>
</protein>
<evidence type="ECO:0000256" key="4">
    <source>
        <dbReference type="ARBA" id="ARBA00015486"/>
    </source>
</evidence>
<keyword evidence="6 10" id="KW-0328">Glycosyltransferase</keyword>
<comment type="function">
    <text evidence="10">Catalyzes the synthesis of alpha-ribazole-5'-phosphate from nicotinate mononucleotide (NAMN) and 5,6-dimethylbenzimidazole (DMB).</text>
</comment>
<evidence type="ECO:0000256" key="9">
    <source>
        <dbReference type="ARBA" id="ARBA00047340"/>
    </source>
</evidence>
<evidence type="ECO:0000256" key="5">
    <source>
        <dbReference type="ARBA" id="ARBA00022573"/>
    </source>
</evidence>
<keyword evidence="5 10" id="KW-0169">Cobalamin biosynthesis</keyword>
<dbReference type="Gene3D" id="3.40.50.10210">
    <property type="match status" value="1"/>
</dbReference>
<organism evidence="11 12">
    <name type="scientific">Vibrio gallaecicus</name>
    <dbReference type="NCBI Taxonomy" id="552386"/>
    <lineage>
        <taxon>Bacteria</taxon>
        <taxon>Pseudomonadati</taxon>
        <taxon>Pseudomonadota</taxon>
        <taxon>Gammaproteobacteria</taxon>
        <taxon>Vibrionales</taxon>
        <taxon>Vibrionaceae</taxon>
        <taxon>Vibrio</taxon>
    </lineage>
</organism>
<evidence type="ECO:0000313" key="12">
    <source>
        <dbReference type="Proteomes" id="UP001570417"/>
    </source>
</evidence>
<comment type="catalytic activity">
    <reaction evidence="9 10">
        <text>5,6-dimethylbenzimidazole + nicotinate beta-D-ribonucleotide = alpha-ribazole 5'-phosphate + nicotinate + H(+)</text>
        <dbReference type="Rhea" id="RHEA:11196"/>
        <dbReference type="ChEBI" id="CHEBI:15378"/>
        <dbReference type="ChEBI" id="CHEBI:15890"/>
        <dbReference type="ChEBI" id="CHEBI:32544"/>
        <dbReference type="ChEBI" id="CHEBI:57502"/>
        <dbReference type="ChEBI" id="CHEBI:57918"/>
        <dbReference type="EC" id="2.4.2.21"/>
    </reaction>
</comment>